<evidence type="ECO:0000313" key="1">
    <source>
        <dbReference type="EMBL" id="KAJ8712010.1"/>
    </source>
</evidence>
<protein>
    <submittedName>
        <fullName evidence="1">Uncharacterized protein</fullName>
    </submittedName>
</protein>
<organism evidence="1 2">
    <name type="scientific">Mythimna loreyi</name>
    <dbReference type="NCBI Taxonomy" id="667449"/>
    <lineage>
        <taxon>Eukaryota</taxon>
        <taxon>Metazoa</taxon>
        <taxon>Ecdysozoa</taxon>
        <taxon>Arthropoda</taxon>
        <taxon>Hexapoda</taxon>
        <taxon>Insecta</taxon>
        <taxon>Pterygota</taxon>
        <taxon>Neoptera</taxon>
        <taxon>Endopterygota</taxon>
        <taxon>Lepidoptera</taxon>
        <taxon>Glossata</taxon>
        <taxon>Ditrysia</taxon>
        <taxon>Noctuoidea</taxon>
        <taxon>Noctuidae</taxon>
        <taxon>Noctuinae</taxon>
        <taxon>Hadenini</taxon>
        <taxon>Mythimna</taxon>
    </lineage>
</organism>
<dbReference type="EMBL" id="CM056798">
    <property type="protein sequence ID" value="KAJ8712010.1"/>
    <property type="molecule type" value="Genomic_DNA"/>
</dbReference>
<gene>
    <name evidence="1" type="ORF">PYW08_008964</name>
</gene>
<evidence type="ECO:0000313" key="2">
    <source>
        <dbReference type="Proteomes" id="UP001231649"/>
    </source>
</evidence>
<proteinExistence type="predicted"/>
<dbReference type="Proteomes" id="UP001231649">
    <property type="component" value="Chromosome 22"/>
</dbReference>
<sequence length="421" mass="44768">MNGGRSDASTSTDDVKSRPLCLFYFTHPFGVLSAEPPTLAAAPPHVARAFLNMQPVPPWTLWSPAPPAPPAAPAAPTTSDDDYRSSSSSRPRYELGAATVHRSPLSLVSVTRTRNCTLDFGDRRSSVSSSLFSSDMWFNPSAGYRGPEYPRRLVPYNKILPPLQLPSPKDSSNFSSSDDFWPKKCLNPEKFSLPPIELPSVKVNIVRSKKCSASSEEAWSAEGPGAAGARRGRRRGVSKPRRARAADLRRLLAARLRRALAASGGGMGYLLERVPVVDRCCFLPLRSAALLAGALGLLWAALYLFLFSAAGARLVARGAGSGGAAAALRYAHGALGVLLLALHALLLGGVLAASDALCDVYIWGMPACWAALLLAAVTFAGAAVLHDQLVAATLVLFGALLSVLVSAYFMMVVINFRLTIP</sequence>
<keyword evidence="2" id="KW-1185">Reference proteome</keyword>
<accession>A0ACC2Q9U7</accession>
<comment type="caution">
    <text evidence="1">The sequence shown here is derived from an EMBL/GenBank/DDBJ whole genome shotgun (WGS) entry which is preliminary data.</text>
</comment>
<name>A0ACC2Q9U7_9NEOP</name>
<reference evidence="1" key="1">
    <citation type="submission" date="2023-03" db="EMBL/GenBank/DDBJ databases">
        <title>Chromosome-level genomes of two armyworms, Mythimna separata and Mythimna loreyi, provide insights into the biosynthesis and reception of sex pheromones.</title>
        <authorList>
            <person name="Zhao H."/>
        </authorList>
    </citation>
    <scope>NUCLEOTIDE SEQUENCE</scope>
    <source>
        <strain evidence="1">BeijingLab</strain>
    </source>
</reference>